<sequence>MPNISVGKRALLGRPCLTCQHRKIKCDRGKPTCERCNKAGFKCDGYPVEPFVHVVPTPRNGESNKITLKRVRNGKNNPVLTEQKREKAPEKLQLKNATVNINMAPENRMQVLSYFLERYMPASVISYRTFETPSAWIKGLPNLLGRWEILDTALTALCLAYIGDLHQDKAHLQESQRFYSLVLRKMGSLPLESIKSANQGVLATTMIMAMYELRGPPSQEIPLNLSLYSRIRTTAVWDAYGTRKSLFLAQPEWQGLSETPHDHLLDLLVFIPGLLEKSDRVITTGDESRGINKVDLFLVNDLLGCWLAVHHRLTNWYFEFDAQESEGLFKTGPLKPNSHPYLEGNTELHAVFPQVISFKDTYIAQVMLLYWFGQVIVHTATTKLYGIREKHKASINAKYVPQNYKKVHNETMQDAEKMGEYYATKICQSIASLKGGYGFQIAMVPVWAAQQFFHVSGDAKKFLWCREVLKGFGKVGGFVLAAALGILTPKQYPGLTTRV</sequence>
<evidence type="ECO:0000313" key="6">
    <source>
        <dbReference type="EMBL" id="CRG92419.1"/>
    </source>
</evidence>
<dbReference type="InterPro" id="IPR036864">
    <property type="entry name" value="Zn2-C6_fun-type_DNA-bd_sf"/>
</dbReference>
<dbReference type="CDD" id="cd00067">
    <property type="entry name" value="GAL4"/>
    <property type="match status" value="1"/>
</dbReference>
<evidence type="ECO:0000259" key="5">
    <source>
        <dbReference type="PROSITE" id="PS50048"/>
    </source>
</evidence>
<dbReference type="InterPro" id="IPR001138">
    <property type="entry name" value="Zn2Cys6_DnaBD"/>
</dbReference>
<evidence type="ECO:0000256" key="4">
    <source>
        <dbReference type="ARBA" id="ARBA00023242"/>
    </source>
</evidence>
<dbReference type="GO" id="GO:0008270">
    <property type="term" value="F:zinc ion binding"/>
    <property type="evidence" value="ECO:0007669"/>
    <property type="project" value="InterPro"/>
</dbReference>
<keyword evidence="4" id="KW-0539">Nucleus</keyword>
<keyword evidence="3" id="KW-0804">Transcription</keyword>
<feature type="domain" description="Zn(2)-C6 fungal-type" evidence="5">
    <location>
        <begin position="15"/>
        <end position="43"/>
    </location>
</feature>
<dbReference type="STRING" id="28573.A0A0U1MA50"/>
<dbReference type="SMART" id="SM00066">
    <property type="entry name" value="GAL4"/>
    <property type="match status" value="1"/>
</dbReference>
<dbReference type="GO" id="GO:0003677">
    <property type="term" value="F:DNA binding"/>
    <property type="evidence" value="ECO:0007669"/>
    <property type="project" value="UniProtKB-KW"/>
</dbReference>
<dbReference type="PANTHER" id="PTHR38111">
    <property type="entry name" value="ZN(2)-C6 FUNGAL-TYPE DOMAIN-CONTAINING PROTEIN-RELATED"/>
    <property type="match status" value="1"/>
</dbReference>
<gene>
    <name evidence="6" type="ORF">PISL3812_09478</name>
</gene>
<dbReference type="SUPFAM" id="SSF57701">
    <property type="entry name" value="Zn2/Cys6 DNA-binding domain"/>
    <property type="match status" value="1"/>
</dbReference>
<proteinExistence type="predicted"/>
<evidence type="ECO:0000256" key="1">
    <source>
        <dbReference type="ARBA" id="ARBA00023015"/>
    </source>
</evidence>
<protein>
    <recommendedName>
        <fullName evidence="5">Zn(2)-C6 fungal-type domain-containing protein</fullName>
    </recommendedName>
</protein>
<dbReference type="InterPro" id="IPR053178">
    <property type="entry name" value="Osmoadaptation_assoc"/>
</dbReference>
<keyword evidence="2" id="KW-0238">DNA-binding</keyword>
<reference evidence="6 7" key="1">
    <citation type="submission" date="2015-04" db="EMBL/GenBank/DDBJ databases">
        <authorList>
            <person name="Syromyatnikov M.Y."/>
            <person name="Popov V.N."/>
        </authorList>
    </citation>
    <scope>NUCLEOTIDE SEQUENCE [LARGE SCALE GENOMIC DNA]</scope>
    <source>
        <strain evidence="6">WF-38-12</strain>
    </source>
</reference>
<dbReference type="EMBL" id="CVMT01000012">
    <property type="protein sequence ID" value="CRG92419.1"/>
    <property type="molecule type" value="Genomic_DNA"/>
</dbReference>
<evidence type="ECO:0000256" key="3">
    <source>
        <dbReference type="ARBA" id="ARBA00023163"/>
    </source>
</evidence>
<evidence type="ECO:0000256" key="2">
    <source>
        <dbReference type="ARBA" id="ARBA00023125"/>
    </source>
</evidence>
<dbReference type="GO" id="GO:0000981">
    <property type="term" value="F:DNA-binding transcription factor activity, RNA polymerase II-specific"/>
    <property type="evidence" value="ECO:0007669"/>
    <property type="project" value="InterPro"/>
</dbReference>
<organism evidence="6 7">
    <name type="scientific">Talaromyces islandicus</name>
    <name type="common">Penicillium islandicum</name>
    <dbReference type="NCBI Taxonomy" id="28573"/>
    <lineage>
        <taxon>Eukaryota</taxon>
        <taxon>Fungi</taxon>
        <taxon>Dikarya</taxon>
        <taxon>Ascomycota</taxon>
        <taxon>Pezizomycotina</taxon>
        <taxon>Eurotiomycetes</taxon>
        <taxon>Eurotiomycetidae</taxon>
        <taxon>Eurotiales</taxon>
        <taxon>Trichocomaceae</taxon>
        <taxon>Talaromyces</taxon>
        <taxon>Talaromyces sect. Islandici</taxon>
    </lineage>
</organism>
<dbReference type="Proteomes" id="UP000054383">
    <property type="component" value="Unassembled WGS sequence"/>
</dbReference>
<dbReference type="AlphaFoldDB" id="A0A0U1MA50"/>
<dbReference type="PANTHER" id="PTHR38111:SF2">
    <property type="entry name" value="FINGER DOMAIN PROTEIN, PUTATIVE (AFU_ORTHOLOGUE AFUA_1G01560)-RELATED"/>
    <property type="match status" value="1"/>
</dbReference>
<dbReference type="Pfam" id="PF00172">
    <property type="entry name" value="Zn_clus"/>
    <property type="match status" value="1"/>
</dbReference>
<dbReference type="OrthoDB" id="4491390at2759"/>
<keyword evidence="7" id="KW-1185">Reference proteome</keyword>
<dbReference type="Gene3D" id="4.10.240.10">
    <property type="entry name" value="Zn(2)-C6 fungal-type DNA-binding domain"/>
    <property type="match status" value="1"/>
</dbReference>
<keyword evidence="1" id="KW-0805">Transcription regulation</keyword>
<evidence type="ECO:0000313" key="7">
    <source>
        <dbReference type="Proteomes" id="UP000054383"/>
    </source>
</evidence>
<dbReference type="OMA" id="KCPGYRP"/>
<name>A0A0U1MA50_TALIS</name>
<accession>A0A0U1MA50</accession>
<dbReference type="PROSITE" id="PS50048">
    <property type="entry name" value="ZN2_CY6_FUNGAL_2"/>
    <property type="match status" value="1"/>
</dbReference>